<dbReference type="Pfam" id="PF05129">
    <property type="entry name" value="Zn_ribbon_Elf1"/>
    <property type="match status" value="1"/>
</dbReference>
<evidence type="ECO:0000313" key="3">
    <source>
        <dbReference type="Proteomes" id="UP000240322"/>
    </source>
</evidence>
<dbReference type="EMBL" id="NEXE01000013">
    <property type="protein sequence ID" value="PSN91987.1"/>
    <property type="molecule type" value="Genomic_DNA"/>
</dbReference>
<keyword evidence="1" id="KW-0862">Zinc</keyword>
<evidence type="ECO:0000313" key="2">
    <source>
        <dbReference type="EMBL" id="PSN91987.1"/>
    </source>
</evidence>
<dbReference type="SUPFAM" id="SSF57783">
    <property type="entry name" value="Zinc beta-ribbon"/>
    <property type="match status" value="1"/>
</dbReference>
<dbReference type="InterPro" id="IPR038567">
    <property type="entry name" value="T_Elf1_sf"/>
</dbReference>
<protein>
    <recommendedName>
        <fullName evidence="4">Transcription elongation factor</fullName>
    </recommendedName>
</protein>
<gene>
    <name evidence="2" type="ORF">B9Q03_02670</name>
</gene>
<dbReference type="AlphaFoldDB" id="A0A2R6B012"/>
<accession>A0A2R6B012</accession>
<proteinExistence type="predicted"/>
<dbReference type="Gene3D" id="2.20.25.190">
    <property type="match status" value="1"/>
</dbReference>
<evidence type="ECO:0008006" key="4">
    <source>
        <dbReference type="Google" id="ProtNLM"/>
    </source>
</evidence>
<name>A0A2R6B012_9ARCH</name>
<organism evidence="2 3">
    <name type="scientific">Candidatus Marsarchaeota G2 archaeon OSP_D</name>
    <dbReference type="NCBI Taxonomy" id="1978157"/>
    <lineage>
        <taxon>Archaea</taxon>
        <taxon>Candidatus Marsarchaeota</taxon>
        <taxon>Candidatus Marsarchaeota group 2</taxon>
    </lineage>
</organism>
<dbReference type="Proteomes" id="UP000240322">
    <property type="component" value="Unassembled WGS sequence"/>
</dbReference>
<dbReference type="InterPro" id="IPR007808">
    <property type="entry name" value="Elf1"/>
</dbReference>
<sequence length="86" mass="9366">MGWIIGMGGRRRKRKIVLKTKRTPPKVFRCPICEGFPLRLDVEKDGAVTAKCAYCGLTKSFSVAAGSEPIDAYYALLSMLGGENLG</sequence>
<evidence type="ECO:0000256" key="1">
    <source>
        <dbReference type="ARBA" id="ARBA00022833"/>
    </source>
</evidence>
<reference evidence="2 3" key="1">
    <citation type="submission" date="2017-04" db="EMBL/GenBank/DDBJ databases">
        <title>Novel microbial lineages endemic to geothermal iron-oxide mats fill important gaps in the evolutionary history of Archaea.</title>
        <authorList>
            <person name="Jay Z.J."/>
            <person name="Beam J.P."/>
            <person name="Dlakic M."/>
            <person name="Rusch D.B."/>
            <person name="Kozubal M.A."/>
            <person name="Inskeep W.P."/>
        </authorList>
    </citation>
    <scope>NUCLEOTIDE SEQUENCE [LARGE SCALE GENOMIC DNA]</scope>
    <source>
        <strain evidence="2">OSP_D</strain>
    </source>
</reference>
<comment type="caution">
    <text evidence="2">The sequence shown here is derived from an EMBL/GenBank/DDBJ whole genome shotgun (WGS) entry which is preliminary data.</text>
</comment>